<organism evidence="2 3">
    <name type="scientific">Paenibacillus artemisiicola</name>
    <dbReference type="NCBI Taxonomy" id="1172618"/>
    <lineage>
        <taxon>Bacteria</taxon>
        <taxon>Bacillati</taxon>
        <taxon>Bacillota</taxon>
        <taxon>Bacilli</taxon>
        <taxon>Bacillales</taxon>
        <taxon>Paenibacillaceae</taxon>
        <taxon>Paenibacillus</taxon>
    </lineage>
</organism>
<proteinExistence type="predicted"/>
<comment type="caution">
    <text evidence="2">The sequence shown here is derived from an EMBL/GenBank/DDBJ whole genome shotgun (WGS) entry which is preliminary data.</text>
</comment>
<dbReference type="Gene3D" id="3.30.300.210">
    <property type="entry name" value="Nutrient germinant receptor protein C, domain 3"/>
    <property type="match status" value="1"/>
</dbReference>
<evidence type="ECO:0000259" key="1">
    <source>
        <dbReference type="Pfam" id="PF05504"/>
    </source>
</evidence>
<gene>
    <name evidence="2" type="ORF">I8J29_17890</name>
</gene>
<dbReference type="Pfam" id="PF05504">
    <property type="entry name" value="Spore_GerAC"/>
    <property type="match status" value="1"/>
</dbReference>
<evidence type="ECO:0000313" key="2">
    <source>
        <dbReference type="EMBL" id="MBO7746085.1"/>
    </source>
</evidence>
<dbReference type="RefSeq" id="WP_208848883.1">
    <property type="nucleotide sequence ID" value="NZ_JAGGDJ010000015.1"/>
</dbReference>
<dbReference type="Proteomes" id="UP000670947">
    <property type="component" value="Unassembled WGS sequence"/>
</dbReference>
<accession>A0ABS3WCP5</accession>
<protein>
    <submittedName>
        <fullName evidence="2">Ger(X)C family spore germination C-terminal domain-containing protein</fullName>
    </submittedName>
</protein>
<dbReference type="InterPro" id="IPR046953">
    <property type="entry name" value="Spore_GerAC-like_C"/>
</dbReference>
<dbReference type="EMBL" id="JAGGDJ010000015">
    <property type="protein sequence ID" value="MBO7746085.1"/>
    <property type="molecule type" value="Genomic_DNA"/>
</dbReference>
<reference evidence="2 3" key="1">
    <citation type="submission" date="2021-03" db="EMBL/GenBank/DDBJ databases">
        <title>Paenibacillus artemisicola MWE-103 whole genome sequence.</title>
        <authorList>
            <person name="Ham Y.J."/>
        </authorList>
    </citation>
    <scope>NUCLEOTIDE SEQUENCE [LARGE SCALE GENOMIC DNA]</scope>
    <source>
        <strain evidence="2 3">MWE-103</strain>
    </source>
</reference>
<keyword evidence="3" id="KW-1185">Reference proteome</keyword>
<sequence length="146" mass="17135">MADVEGLRWISKHFGRQVITLEDGDRGKAAVAIRELKVSRHVEMKDGKPILRLRVRIKGTLSELSGQIDRQTINRLAEQKIEQEIRRAYEAGIKKHADLFNLEEMLYRYHLKTWRALQARHWKPDARELEANVEFVLKYAGVFELK</sequence>
<name>A0ABS3WCP5_9BACL</name>
<feature type="domain" description="Spore germination GerAC-like C-terminal" evidence="1">
    <location>
        <begin position="3"/>
        <end position="135"/>
    </location>
</feature>
<dbReference type="InterPro" id="IPR038501">
    <property type="entry name" value="Spore_GerAC_C_sf"/>
</dbReference>
<evidence type="ECO:0000313" key="3">
    <source>
        <dbReference type="Proteomes" id="UP000670947"/>
    </source>
</evidence>